<dbReference type="PANTHER" id="PTHR32309">
    <property type="entry name" value="TYROSINE-PROTEIN KINASE"/>
    <property type="match status" value="1"/>
</dbReference>
<accession>A0A1V4A393</accession>
<feature type="region of interest" description="Disordered" evidence="1">
    <location>
        <begin position="505"/>
        <end position="570"/>
    </location>
</feature>
<keyword evidence="4" id="KW-1185">Reference proteome</keyword>
<dbReference type="PANTHER" id="PTHR32309:SF31">
    <property type="entry name" value="CAPSULAR EXOPOLYSACCHARIDE FAMILY"/>
    <property type="match status" value="1"/>
</dbReference>
<keyword evidence="2" id="KW-0472">Membrane</keyword>
<feature type="compositionally biased region" description="Low complexity" evidence="1">
    <location>
        <begin position="522"/>
        <end position="531"/>
    </location>
</feature>
<feature type="transmembrane region" description="Helical" evidence="2">
    <location>
        <begin position="27"/>
        <end position="47"/>
    </location>
</feature>
<dbReference type="RefSeq" id="WP_077972369.1">
    <property type="nucleotide sequence ID" value="NZ_CP045178.1"/>
</dbReference>
<dbReference type="InterPro" id="IPR027417">
    <property type="entry name" value="P-loop_NTPase"/>
</dbReference>
<reference evidence="3 4" key="1">
    <citation type="submission" date="2017-02" db="EMBL/GenBank/DDBJ databases">
        <title>Draft Genome Sequence of Streptomyces tsukubaensis F601, a Producer of the immunosuppressant tacrolimus FK506.</title>
        <authorList>
            <person name="Zong G."/>
            <person name="Zhong C."/>
            <person name="Fu J."/>
            <person name="Qin R."/>
            <person name="Cao G."/>
        </authorList>
    </citation>
    <scope>NUCLEOTIDE SEQUENCE [LARGE SCALE GENOMIC DNA]</scope>
    <source>
        <strain evidence="3 4">F601</strain>
    </source>
</reference>
<name>A0A1V4A393_9ACTN</name>
<proteinExistence type="predicted"/>
<feature type="compositionally biased region" description="Basic and acidic residues" evidence="1">
    <location>
        <begin position="546"/>
        <end position="555"/>
    </location>
</feature>
<feature type="compositionally biased region" description="Polar residues" evidence="1">
    <location>
        <begin position="558"/>
        <end position="570"/>
    </location>
</feature>
<dbReference type="OrthoDB" id="4336558at2"/>
<dbReference type="EMBL" id="MVFC01000031">
    <property type="protein sequence ID" value="OON73479.1"/>
    <property type="molecule type" value="Genomic_DNA"/>
</dbReference>
<organism evidence="3 4">
    <name type="scientific">Streptomyces tsukubensis</name>
    <dbReference type="NCBI Taxonomy" id="83656"/>
    <lineage>
        <taxon>Bacteria</taxon>
        <taxon>Bacillati</taxon>
        <taxon>Actinomycetota</taxon>
        <taxon>Actinomycetes</taxon>
        <taxon>Kitasatosporales</taxon>
        <taxon>Streptomycetaceae</taxon>
        <taxon>Streptomyces</taxon>
    </lineage>
</organism>
<dbReference type="InterPro" id="IPR050445">
    <property type="entry name" value="Bact_polysacc_biosynth/exp"/>
</dbReference>
<keyword evidence="2" id="KW-0812">Transmembrane</keyword>
<protein>
    <submittedName>
        <fullName evidence="3">Lipopolysaccharide biosynthesis protein</fullName>
    </submittedName>
</protein>
<sequence length="570" mass="60681">MTDTHAQAAGNDEPELLRDQFRQLLRYRWLIGGGIGIGLVGGAWLGITSADQYPANSDVMLRTPTTNPFDTTTAPDKALNTNTERQNALSTNVAEVAAEKLGGGVTASELKKNFQVTNPPQSLTLRFTYTGESPSEAARRANALTQAYLVTREKEWIKLRDNMVVKLTKQLNPLGKKQNQIAQQLEGMTEGSSAADAAQTLNVGLKNRITDLQSQIDNLKGLDMSAGNVTQKATPPGSADGLGVLMSLALGGAVGVALGLLGAWARLIFDPSPRSTGDVARAVRAPVLGSLPRGASKGLLTIDDSRTAEEYRSVAFRLAYDHRFADRRRLLVVAARSASSQAAAAVASNLAASFAETGKDVLLIEGDLRTPALASRLRTSTAGRPRWSLPREFDENGWPGPRPLTVDAGESGTFDLVPGERVRNVARALTSTRTTQLIEGADEANATVVVLAPPVLAYADALALVDRVDGVLIVCDMRSVHRTELSRIRELIVGAGGTVLGAVTHAEDDSPRGAGRGKSSRRAGSAHSGGRVQARPGEEQPPFPEPIRRTPRVDDGSETVTLRTVRSSDR</sequence>
<dbReference type="AlphaFoldDB" id="A0A1V4A393"/>
<feature type="transmembrane region" description="Helical" evidence="2">
    <location>
        <begin position="242"/>
        <end position="265"/>
    </location>
</feature>
<evidence type="ECO:0000313" key="3">
    <source>
        <dbReference type="EMBL" id="OON73479.1"/>
    </source>
</evidence>
<keyword evidence="2" id="KW-1133">Transmembrane helix</keyword>
<evidence type="ECO:0000313" key="4">
    <source>
        <dbReference type="Proteomes" id="UP000190539"/>
    </source>
</evidence>
<dbReference type="Gene3D" id="3.40.50.300">
    <property type="entry name" value="P-loop containing nucleotide triphosphate hydrolases"/>
    <property type="match status" value="1"/>
</dbReference>
<gene>
    <name evidence="3" type="ORF">B1H18_27250</name>
</gene>
<dbReference type="SUPFAM" id="SSF52540">
    <property type="entry name" value="P-loop containing nucleoside triphosphate hydrolases"/>
    <property type="match status" value="1"/>
</dbReference>
<evidence type="ECO:0000256" key="2">
    <source>
        <dbReference type="SAM" id="Phobius"/>
    </source>
</evidence>
<dbReference type="Proteomes" id="UP000190539">
    <property type="component" value="Unassembled WGS sequence"/>
</dbReference>
<dbReference type="STRING" id="83656.B1H18_27250"/>
<comment type="caution">
    <text evidence="3">The sequence shown here is derived from an EMBL/GenBank/DDBJ whole genome shotgun (WGS) entry which is preliminary data.</text>
</comment>
<evidence type="ECO:0000256" key="1">
    <source>
        <dbReference type="SAM" id="MobiDB-lite"/>
    </source>
</evidence>